<protein>
    <recommendedName>
        <fullName evidence="3">Clan AA aspartic protease</fullName>
    </recommendedName>
</protein>
<gene>
    <name evidence="1" type="ORF">E6K80_08990</name>
</gene>
<reference evidence="1 2" key="1">
    <citation type="journal article" date="2019" name="Nat. Microbiol.">
        <title>Mediterranean grassland soil C-N compound turnover is dependent on rainfall and depth, and is mediated by genomically divergent microorganisms.</title>
        <authorList>
            <person name="Diamond S."/>
            <person name="Andeer P.F."/>
            <person name="Li Z."/>
            <person name="Crits-Christoph A."/>
            <person name="Burstein D."/>
            <person name="Anantharaman K."/>
            <person name="Lane K.R."/>
            <person name="Thomas B.C."/>
            <person name="Pan C."/>
            <person name="Northen T.R."/>
            <person name="Banfield J.F."/>
        </authorList>
    </citation>
    <scope>NUCLEOTIDE SEQUENCE [LARGE SCALE GENOMIC DNA]</scope>
    <source>
        <strain evidence="1">WS_10</strain>
    </source>
</reference>
<sequence>MATTSLDTTGWMAIDTGAGFLALDAKLAIRLGVLDTLPARAVDFALRPLARLVIGDLTSDQISPVAVFDSDIVTRVTDHGVLGLLGYHVFRDRVIWIDYDSRRIALVPAGTDTHDEDALAVADSRRGLGGVLSRSAIPTRFRMTVDGKILLRARVTPNQGGRATPWLNLVLDTGASKSTLFEDLVDARSHTEAWRPAIKGLVAPTL</sequence>
<accession>A0A538U327</accession>
<dbReference type="InterPro" id="IPR021109">
    <property type="entry name" value="Peptidase_aspartic_dom_sf"/>
</dbReference>
<comment type="caution">
    <text evidence="1">The sequence shown here is derived from an EMBL/GenBank/DDBJ whole genome shotgun (WGS) entry which is preliminary data.</text>
</comment>
<evidence type="ECO:0000313" key="2">
    <source>
        <dbReference type="Proteomes" id="UP000319836"/>
    </source>
</evidence>
<feature type="non-terminal residue" evidence="1">
    <location>
        <position position="206"/>
    </location>
</feature>
<evidence type="ECO:0000313" key="1">
    <source>
        <dbReference type="EMBL" id="TMQ70290.1"/>
    </source>
</evidence>
<evidence type="ECO:0008006" key="3">
    <source>
        <dbReference type="Google" id="ProtNLM"/>
    </source>
</evidence>
<dbReference type="EMBL" id="VBPA01000218">
    <property type="protein sequence ID" value="TMQ70290.1"/>
    <property type="molecule type" value="Genomic_DNA"/>
</dbReference>
<proteinExistence type="predicted"/>
<dbReference type="Proteomes" id="UP000319836">
    <property type="component" value="Unassembled WGS sequence"/>
</dbReference>
<dbReference type="Gene3D" id="2.40.70.10">
    <property type="entry name" value="Acid Proteases"/>
    <property type="match status" value="1"/>
</dbReference>
<organism evidence="1 2">
    <name type="scientific">Eiseniibacteriota bacterium</name>
    <dbReference type="NCBI Taxonomy" id="2212470"/>
    <lineage>
        <taxon>Bacteria</taxon>
        <taxon>Candidatus Eiseniibacteriota</taxon>
    </lineage>
</organism>
<dbReference type="AlphaFoldDB" id="A0A538U327"/>
<name>A0A538U327_UNCEI</name>